<dbReference type="PROSITE" id="PS50263">
    <property type="entry name" value="CN_HYDROLASE"/>
    <property type="match status" value="1"/>
</dbReference>
<protein>
    <submittedName>
        <fullName evidence="3">Carbon-nitrogen hydrolase family protein</fullName>
    </submittedName>
</protein>
<dbReference type="GO" id="GO:0016787">
    <property type="term" value="F:hydrolase activity"/>
    <property type="evidence" value="ECO:0007669"/>
    <property type="project" value="UniProtKB-KW"/>
</dbReference>
<organism evidence="3">
    <name type="scientific">Chryseobacterium sp. B5</name>
    <dbReference type="NCBI Taxonomy" id="2050562"/>
    <lineage>
        <taxon>Bacteria</taxon>
        <taxon>Pseudomonadati</taxon>
        <taxon>Bacteroidota</taxon>
        <taxon>Flavobacteriia</taxon>
        <taxon>Flavobacteriales</taxon>
        <taxon>Weeksellaceae</taxon>
        <taxon>Chryseobacterium group</taxon>
        <taxon>Chryseobacterium</taxon>
    </lineage>
</organism>
<proteinExistence type="inferred from homology"/>
<sequence length="290" mass="32069">MSTATTFGIAGVQMEVCAFDSNLERMAGYLRHIRSRFPWVRMVLFSELAALGPKHDRAEPLPGPTEDRLCGLARETGLWLIPGSLFESVAGPDGTVVYNTTPVINPLGEVVTRFRKLFPFRPYERDVAGGTGFCVFDVPGAGRFGVSICYDMWFPETTRTLVAMGAEVILHPTMTDTIDRDVELCIARASAVTNQVYFFDVNGVGDGGVGRSIIVDPSGYVLHQADSGAQIMPIEVDFARLRHEREHGLRSNLGQPLKSFRDRDCDFTVYRKDGTDFPYLHSLGALDKPQ</sequence>
<keyword evidence="3" id="KW-0378">Hydrolase</keyword>
<evidence type="ECO:0000259" key="2">
    <source>
        <dbReference type="PROSITE" id="PS50263"/>
    </source>
</evidence>
<evidence type="ECO:0000256" key="1">
    <source>
        <dbReference type="ARBA" id="ARBA00010613"/>
    </source>
</evidence>
<reference evidence="3" key="1">
    <citation type="submission" date="2017-10" db="EMBL/GenBank/DDBJ databases">
        <title>Chryseobacterium sp. B5 is a hydrocarbonoclastic and plant growth promoting bacterium.</title>
        <authorList>
            <person name="Thijs S."/>
            <person name="Gkorezis P."/>
            <person name="Van Hamme J."/>
        </authorList>
    </citation>
    <scope>NUCLEOTIDE SEQUENCE</scope>
    <source>
        <strain evidence="3">B5</strain>
    </source>
</reference>
<feature type="domain" description="CN hydrolase" evidence="2">
    <location>
        <begin position="7"/>
        <end position="238"/>
    </location>
</feature>
<dbReference type="Pfam" id="PF00795">
    <property type="entry name" value="CN_hydrolase"/>
    <property type="match status" value="1"/>
</dbReference>
<dbReference type="SUPFAM" id="SSF56317">
    <property type="entry name" value="Carbon-nitrogen hydrolase"/>
    <property type="match status" value="1"/>
</dbReference>
<dbReference type="AlphaFoldDB" id="A0A2G7SRI7"/>
<dbReference type="EMBL" id="PEKC01000269">
    <property type="protein sequence ID" value="PII30260.1"/>
    <property type="molecule type" value="Genomic_DNA"/>
</dbReference>
<dbReference type="InterPro" id="IPR001110">
    <property type="entry name" value="UPF0012_CS"/>
</dbReference>
<dbReference type="CDD" id="cd07197">
    <property type="entry name" value="nitrilase"/>
    <property type="match status" value="1"/>
</dbReference>
<dbReference type="PANTHER" id="PTHR23088:SF27">
    <property type="entry name" value="DEAMINATED GLUTATHIONE AMIDASE"/>
    <property type="match status" value="1"/>
</dbReference>
<comment type="similarity">
    <text evidence="1">Belongs to the carbon-nitrogen hydrolase superfamily. NIT1/NIT2 family.</text>
</comment>
<name>A0A2G7SRI7_9FLAO</name>
<dbReference type="Gene3D" id="3.60.110.10">
    <property type="entry name" value="Carbon-nitrogen hydrolase"/>
    <property type="match status" value="1"/>
</dbReference>
<dbReference type="InterPro" id="IPR036526">
    <property type="entry name" value="C-N_Hydrolase_sf"/>
</dbReference>
<accession>A0A2G7SRI7</accession>
<dbReference type="InterPro" id="IPR003010">
    <property type="entry name" value="C-N_Hydrolase"/>
</dbReference>
<dbReference type="PROSITE" id="PS01227">
    <property type="entry name" value="UPF0012"/>
    <property type="match status" value="1"/>
</dbReference>
<evidence type="ECO:0000313" key="3">
    <source>
        <dbReference type="EMBL" id="PII30260.1"/>
    </source>
</evidence>
<gene>
    <name evidence="3" type="ORF">CTI11_29090</name>
</gene>
<dbReference type="PANTHER" id="PTHR23088">
    <property type="entry name" value="NITRILASE-RELATED"/>
    <property type="match status" value="1"/>
</dbReference>
<comment type="caution">
    <text evidence="3">The sequence shown here is derived from an EMBL/GenBank/DDBJ whole genome shotgun (WGS) entry which is preliminary data.</text>
</comment>